<evidence type="ECO:0000256" key="1">
    <source>
        <dbReference type="ARBA" id="ARBA00022614"/>
    </source>
</evidence>
<keyword evidence="1" id="KW-0433">Leucine-rich repeat</keyword>
<dbReference type="PANTHER" id="PTHR46652">
    <property type="entry name" value="LEUCINE-RICH REPEAT AND IQ DOMAIN-CONTAINING PROTEIN 1-RELATED"/>
    <property type="match status" value="1"/>
</dbReference>
<dbReference type="InterPro" id="IPR032675">
    <property type="entry name" value="LRR_dom_sf"/>
</dbReference>
<accession>A0A146KAU0</accession>
<dbReference type="PANTHER" id="PTHR46652:SF3">
    <property type="entry name" value="LEUCINE-RICH REPEAT-CONTAINING PROTEIN 9"/>
    <property type="match status" value="1"/>
</dbReference>
<dbReference type="AlphaFoldDB" id="A0A146KAU0"/>
<protein>
    <recommendedName>
        <fullName evidence="4">Leucine rich repeats-containing protein</fullName>
    </recommendedName>
</protein>
<evidence type="ECO:0008006" key="4">
    <source>
        <dbReference type="Google" id="ProtNLM"/>
    </source>
</evidence>
<evidence type="ECO:0000313" key="3">
    <source>
        <dbReference type="EMBL" id="JAP92591.1"/>
    </source>
</evidence>
<keyword evidence="2" id="KW-0677">Repeat</keyword>
<reference evidence="3" key="1">
    <citation type="submission" date="2015-07" db="EMBL/GenBank/DDBJ databases">
        <title>Adaptation to a free-living lifestyle via gene acquisitions in the diplomonad Trepomonas sp. PC1.</title>
        <authorList>
            <person name="Xu F."/>
            <person name="Jerlstrom-Hultqvist J."/>
            <person name="Kolisko M."/>
            <person name="Simpson A.G.B."/>
            <person name="Roger A.J."/>
            <person name="Svard S.G."/>
            <person name="Andersson J.O."/>
        </authorList>
    </citation>
    <scope>NUCLEOTIDE SEQUENCE</scope>
    <source>
        <strain evidence="3">PC1</strain>
    </source>
</reference>
<dbReference type="Gene3D" id="3.80.10.10">
    <property type="entry name" value="Ribonuclease Inhibitor"/>
    <property type="match status" value="1"/>
</dbReference>
<proteinExistence type="predicted"/>
<feature type="non-terminal residue" evidence="3">
    <location>
        <position position="1"/>
    </location>
</feature>
<dbReference type="InterPro" id="IPR050836">
    <property type="entry name" value="SDS22/Internalin_LRR"/>
</dbReference>
<organism evidence="3">
    <name type="scientific">Trepomonas sp. PC1</name>
    <dbReference type="NCBI Taxonomy" id="1076344"/>
    <lineage>
        <taxon>Eukaryota</taxon>
        <taxon>Metamonada</taxon>
        <taxon>Diplomonadida</taxon>
        <taxon>Hexamitidae</taxon>
        <taxon>Hexamitinae</taxon>
        <taxon>Trepomonas</taxon>
    </lineage>
</organism>
<gene>
    <name evidence="3" type="ORF">TPC1_15416</name>
</gene>
<name>A0A146KAU0_9EUKA</name>
<sequence>ENLRKHLKDGRMDITRQQKMQISHCNDLIKIGYIVQLNIKQQPIKTLEGLQQLAFLQNFSAVGCQLTDISALQHCQKIQSADLKFNQIKIIPKLPPSLQILFLQKNDLQDFENIKNVTNSNLFQVKIDENPVCKLENFEREFFKMLPAQVVDFSPIKTDL</sequence>
<feature type="non-terminal residue" evidence="3">
    <location>
        <position position="160"/>
    </location>
</feature>
<evidence type="ECO:0000256" key="2">
    <source>
        <dbReference type="ARBA" id="ARBA00022737"/>
    </source>
</evidence>
<dbReference type="EMBL" id="GDID01004015">
    <property type="protein sequence ID" value="JAP92591.1"/>
    <property type="molecule type" value="Transcribed_RNA"/>
</dbReference>
<dbReference type="SUPFAM" id="SSF52058">
    <property type="entry name" value="L domain-like"/>
    <property type="match status" value="1"/>
</dbReference>